<dbReference type="InterPro" id="IPR000418">
    <property type="entry name" value="Ets_dom"/>
</dbReference>
<dbReference type="Gene3D" id="1.10.10.10">
    <property type="entry name" value="Winged helix-like DNA-binding domain superfamily/Winged helix DNA-binding domain"/>
    <property type="match status" value="1"/>
</dbReference>
<evidence type="ECO:0000256" key="2">
    <source>
        <dbReference type="ARBA" id="ARBA00023125"/>
    </source>
</evidence>
<protein>
    <submittedName>
        <fullName evidence="5">DNA-binding protein Ets97D</fullName>
    </submittedName>
</protein>
<dbReference type="SUPFAM" id="SSF46785">
    <property type="entry name" value="Winged helix' DNA-binding domain"/>
    <property type="match status" value="1"/>
</dbReference>
<dbReference type="EMBL" id="SEYY01000255">
    <property type="protein sequence ID" value="KAB7507717.1"/>
    <property type="molecule type" value="Genomic_DNA"/>
</dbReference>
<dbReference type="PROSITE" id="PS00346">
    <property type="entry name" value="ETS_DOMAIN_2"/>
    <property type="match status" value="1"/>
</dbReference>
<dbReference type="OrthoDB" id="10067219at2759"/>
<dbReference type="PANTHER" id="PTHR11849">
    <property type="entry name" value="ETS"/>
    <property type="match status" value="1"/>
</dbReference>
<dbReference type="InterPro" id="IPR036388">
    <property type="entry name" value="WH-like_DNA-bd_sf"/>
</dbReference>
<comment type="caution">
    <text evidence="5">The sequence shown here is derived from an EMBL/GenBank/DDBJ whole genome shotgun (WGS) entry which is preliminary data.</text>
</comment>
<dbReference type="Pfam" id="PF00178">
    <property type="entry name" value="Ets"/>
    <property type="match status" value="1"/>
</dbReference>
<evidence type="ECO:0000256" key="3">
    <source>
        <dbReference type="RuleBase" id="RU004019"/>
    </source>
</evidence>
<dbReference type="PROSITE" id="PS00345">
    <property type="entry name" value="ETS_DOMAIN_1"/>
    <property type="match status" value="1"/>
</dbReference>
<dbReference type="GO" id="GO:0043565">
    <property type="term" value="F:sequence-specific DNA binding"/>
    <property type="evidence" value="ECO:0007669"/>
    <property type="project" value="InterPro"/>
</dbReference>
<feature type="domain" description="ETS" evidence="4">
    <location>
        <begin position="1"/>
        <end position="83"/>
    </location>
</feature>
<dbReference type="AlphaFoldDB" id="A0A5N5TNG6"/>
<keyword evidence="2 3" id="KW-0238">DNA-binding</keyword>
<organism evidence="5 6">
    <name type="scientific">Armadillidium nasatum</name>
    <dbReference type="NCBI Taxonomy" id="96803"/>
    <lineage>
        <taxon>Eukaryota</taxon>
        <taxon>Metazoa</taxon>
        <taxon>Ecdysozoa</taxon>
        <taxon>Arthropoda</taxon>
        <taxon>Crustacea</taxon>
        <taxon>Multicrustacea</taxon>
        <taxon>Malacostraca</taxon>
        <taxon>Eumalacostraca</taxon>
        <taxon>Peracarida</taxon>
        <taxon>Isopoda</taxon>
        <taxon>Oniscidea</taxon>
        <taxon>Crinocheta</taxon>
        <taxon>Armadillidiidae</taxon>
        <taxon>Armadillidium</taxon>
    </lineage>
</organism>
<dbReference type="PRINTS" id="PR00454">
    <property type="entry name" value="ETSDOMAIN"/>
</dbReference>
<proteinExistence type="inferred from homology"/>
<keyword evidence="3" id="KW-0539">Nucleus</keyword>
<dbReference type="Proteomes" id="UP000326759">
    <property type="component" value="Unassembled WGS sequence"/>
</dbReference>
<dbReference type="InterPro" id="IPR046328">
    <property type="entry name" value="ETS_fam"/>
</dbReference>
<comment type="subcellular location">
    <subcellularLocation>
        <location evidence="3">Nucleus</location>
    </subcellularLocation>
</comment>
<dbReference type="GO" id="GO:0030154">
    <property type="term" value="P:cell differentiation"/>
    <property type="evidence" value="ECO:0007669"/>
    <property type="project" value="TreeGrafter"/>
</dbReference>
<dbReference type="PROSITE" id="PS50061">
    <property type="entry name" value="ETS_DOMAIN_3"/>
    <property type="match status" value="1"/>
</dbReference>
<accession>A0A5N5TNG6</accession>
<sequence>MQLWEFLLKLLTDYRHVKIISWIGDNGEFIFIEPEEVARLWGIEKGKMSMSYDTMSRALRYYYTDEKKIIKKKNGRRFVYKFEIDLKNLLGYDSKELQKQLCDARQLFADPEWCVTHVGFGVNTK</sequence>
<evidence type="ECO:0000256" key="1">
    <source>
        <dbReference type="ARBA" id="ARBA00005562"/>
    </source>
</evidence>
<gene>
    <name evidence="5" type="primary">Ets97D</name>
    <name evidence="5" type="ORF">Anas_04707</name>
</gene>
<evidence type="ECO:0000313" key="6">
    <source>
        <dbReference type="Proteomes" id="UP000326759"/>
    </source>
</evidence>
<dbReference type="GO" id="GO:0005634">
    <property type="term" value="C:nucleus"/>
    <property type="evidence" value="ECO:0007669"/>
    <property type="project" value="UniProtKB-SubCell"/>
</dbReference>
<keyword evidence="6" id="KW-1185">Reference proteome</keyword>
<evidence type="ECO:0000259" key="4">
    <source>
        <dbReference type="PROSITE" id="PS50061"/>
    </source>
</evidence>
<comment type="similarity">
    <text evidence="1 3">Belongs to the ETS family.</text>
</comment>
<name>A0A5N5TNG6_9CRUS</name>
<dbReference type="InterPro" id="IPR036390">
    <property type="entry name" value="WH_DNA-bd_sf"/>
</dbReference>
<evidence type="ECO:0000313" key="5">
    <source>
        <dbReference type="EMBL" id="KAB7507717.1"/>
    </source>
</evidence>
<dbReference type="GO" id="GO:0000981">
    <property type="term" value="F:DNA-binding transcription factor activity, RNA polymerase II-specific"/>
    <property type="evidence" value="ECO:0007669"/>
    <property type="project" value="TreeGrafter"/>
</dbReference>
<dbReference type="SMART" id="SM00413">
    <property type="entry name" value="ETS"/>
    <property type="match status" value="1"/>
</dbReference>
<reference evidence="5 6" key="1">
    <citation type="journal article" date="2019" name="PLoS Biol.">
        <title>Sex chromosomes control vertical transmission of feminizing Wolbachia symbionts in an isopod.</title>
        <authorList>
            <person name="Becking T."/>
            <person name="Chebbi M.A."/>
            <person name="Giraud I."/>
            <person name="Moumen B."/>
            <person name="Laverre T."/>
            <person name="Caubet Y."/>
            <person name="Peccoud J."/>
            <person name="Gilbert C."/>
            <person name="Cordaux R."/>
        </authorList>
    </citation>
    <scope>NUCLEOTIDE SEQUENCE [LARGE SCALE GENOMIC DNA]</scope>
    <source>
        <strain evidence="5">ANa2</strain>
        <tissue evidence="5">Whole body excluding digestive tract and cuticle</tissue>
    </source>
</reference>